<comment type="similarity">
    <text evidence="1">Belongs to the short-chain dehydrogenases/reductases (SDR) family.</text>
</comment>
<reference evidence="3" key="2">
    <citation type="submission" date="2020-05" db="UniProtKB">
        <authorList>
            <consortium name="EnsemblMetazoa"/>
        </authorList>
    </citation>
    <scope>IDENTIFICATION</scope>
    <source>
        <strain evidence="3">A-37</strain>
    </source>
</reference>
<keyword evidence="2" id="KW-0560">Oxidoreductase</keyword>
<protein>
    <submittedName>
        <fullName evidence="3">Uncharacterized protein</fullName>
    </submittedName>
</protein>
<name>A0A182MUG1_9DIPT</name>
<dbReference type="Proteomes" id="UP000075883">
    <property type="component" value="Unassembled WGS sequence"/>
</dbReference>
<dbReference type="Pfam" id="PF00106">
    <property type="entry name" value="adh_short"/>
    <property type="match status" value="1"/>
</dbReference>
<dbReference type="AlphaFoldDB" id="A0A182MUG1"/>
<dbReference type="EnsemblMetazoa" id="ACUA026504-RA">
    <property type="protein sequence ID" value="ACUA026504-PA"/>
    <property type="gene ID" value="ACUA026504"/>
</dbReference>
<evidence type="ECO:0000313" key="4">
    <source>
        <dbReference type="Proteomes" id="UP000075883"/>
    </source>
</evidence>
<dbReference type="EMBL" id="AXCM01023215">
    <property type="status" value="NOT_ANNOTATED_CDS"/>
    <property type="molecule type" value="Genomic_DNA"/>
</dbReference>
<keyword evidence="4" id="KW-1185">Reference proteome</keyword>
<sequence>MDRWKGKVAIVTGASSGIGAAVVKALANAGLIVVGLARRVERVEALRAEVNESAAKHLHAIRCDITREEDILAAFRQIGQRFGGVDVLINNAGIAVGDVTLFTPANTAQLRRVVDTNVMGLVVCSREAFQSMKERS</sequence>
<dbReference type="VEuPathDB" id="VectorBase:ACUA026504"/>
<evidence type="ECO:0000256" key="2">
    <source>
        <dbReference type="ARBA" id="ARBA00023002"/>
    </source>
</evidence>
<dbReference type="PANTHER" id="PTHR43115:SF4">
    <property type="entry name" value="DEHYDROGENASE_REDUCTASE SDR FAMILY MEMBER 11"/>
    <property type="match status" value="1"/>
</dbReference>
<accession>A0A182MUG1</accession>
<proteinExistence type="inferred from homology"/>
<reference evidence="4" key="1">
    <citation type="submission" date="2013-09" db="EMBL/GenBank/DDBJ databases">
        <title>The Genome Sequence of Anopheles culicifacies species A.</title>
        <authorList>
            <consortium name="The Broad Institute Genomics Platform"/>
            <person name="Neafsey D.E."/>
            <person name="Besansky N."/>
            <person name="Howell P."/>
            <person name="Walton C."/>
            <person name="Young S.K."/>
            <person name="Zeng Q."/>
            <person name="Gargeya S."/>
            <person name="Fitzgerald M."/>
            <person name="Haas B."/>
            <person name="Abouelleil A."/>
            <person name="Allen A.W."/>
            <person name="Alvarado L."/>
            <person name="Arachchi H.M."/>
            <person name="Berlin A.M."/>
            <person name="Chapman S.B."/>
            <person name="Gainer-Dewar J."/>
            <person name="Goldberg J."/>
            <person name="Griggs A."/>
            <person name="Gujja S."/>
            <person name="Hansen M."/>
            <person name="Howarth C."/>
            <person name="Imamovic A."/>
            <person name="Ireland A."/>
            <person name="Larimer J."/>
            <person name="McCowan C."/>
            <person name="Murphy C."/>
            <person name="Pearson M."/>
            <person name="Poon T.W."/>
            <person name="Priest M."/>
            <person name="Roberts A."/>
            <person name="Saif S."/>
            <person name="Shea T."/>
            <person name="Sisk P."/>
            <person name="Sykes S."/>
            <person name="Wortman J."/>
            <person name="Nusbaum C."/>
            <person name="Birren B."/>
        </authorList>
    </citation>
    <scope>NUCLEOTIDE SEQUENCE [LARGE SCALE GENOMIC DNA]</scope>
    <source>
        <strain evidence="4">A-37</strain>
    </source>
</reference>
<dbReference type="SUPFAM" id="SSF51735">
    <property type="entry name" value="NAD(P)-binding Rossmann-fold domains"/>
    <property type="match status" value="1"/>
</dbReference>
<dbReference type="PRINTS" id="PR00081">
    <property type="entry name" value="GDHRDH"/>
</dbReference>
<dbReference type="STRING" id="139723.A0A182MUG1"/>
<organism evidence="3 4">
    <name type="scientific">Anopheles culicifacies</name>
    <dbReference type="NCBI Taxonomy" id="139723"/>
    <lineage>
        <taxon>Eukaryota</taxon>
        <taxon>Metazoa</taxon>
        <taxon>Ecdysozoa</taxon>
        <taxon>Arthropoda</taxon>
        <taxon>Hexapoda</taxon>
        <taxon>Insecta</taxon>
        <taxon>Pterygota</taxon>
        <taxon>Neoptera</taxon>
        <taxon>Endopterygota</taxon>
        <taxon>Diptera</taxon>
        <taxon>Nematocera</taxon>
        <taxon>Culicoidea</taxon>
        <taxon>Culicidae</taxon>
        <taxon>Anophelinae</taxon>
        <taxon>Anopheles</taxon>
        <taxon>culicifacies species complex</taxon>
    </lineage>
</organism>
<evidence type="ECO:0000256" key="1">
    <source>
        <dbReference type="ARBA" id="ARBA00006484"/>
    </source>
</evidence>
<dbReference type="Gene3D" id="3.40.50.720">
    <property type="entry name" value="NAD(P)-binding Rossmann-like Domain"/>
    <property type="match status" value="1"/>
</dbReference>
<dbReference type="PANTHER" id="PTHR43115">
    <property type="entry name" value="DEHYDROGENASE/REDUCTASE SDR FAMILY MEMBER 11"/>
    <property type="match status" value="1"/>
</dbReference>
<dbReference type="InterPro" id="IPR002347">
    <property type="entry name" value="SDR_fam"/>
</dbReference>
<dbReference type="GO" id="GO:0016491">
    <property type="term" value="F:oxidoreductase activity"/>
    <property type="evidence" value="ECO:0007669"/>
    <property type="project" value="UniProtKB-KW"/>
</dbReference>
<dbReference type="InterPro" id="IPR036291">
    <property type="entry name" value="NAD(P)-bd_dom_sf"/>
</dbReference>
<evidence type="ECO:0000313" key="3">
    <source>
        <dbReference type="EnsemblMetazoa" id="ACUA026504-PA"/>
    </source>
</evidence>